<keyword evidence="1" id="KW-0472">Membrane</keyword>
<evidence type="ECO:0000256" key="1">
    <source>
        <dbReference type="SAM" id="Phobius"/>
    </source>
</evidence>
<organism evidence="2">
    <name type="scientific">Oryza barthii</name>
    <dbReference type="NCBI Taxonomy" id="65489"/>
    <lineage>
        <taxon>Eukaryota</taxon>
        <taxon>Viridiplantae</taxon>
        <taxon>Streptophyta</taxon>
        <taxon>Embryophyta</taxon>
        <taxon>Tracheophyta</taxon>
        <taxon>Spermatophyta</taxon>
        <taxon>Magnoliopsida</taxon>
        <taxon>Liliopsida</taxon>
        <taxon>Poales</taxon>
        <taxon>Poaceae</taxon>
        <taxon>BOP clade</taxon>
        <taxon>Oryzoideae</taxon>
        <taxon>Oryzeae</taxon>
        <taxon>Oryzinae</taxon>
        <taxon>Oryza</taxon>
    </lineage>
</organism>
<proteinExistence type="predicted"/>
<dbReference type="InterPro" id="IPR036259">
    <property type="entry name" value="MFS_trans_sf"/>
</dbReference>
<reference evidence="2" key="1">
    <citation type="journal article" date="2009" name="Rice">
        <title>De Novo Next Generation Sequencing of Plant Genomes.</title>
        <authorList>
            <person name="Rounsley S."/>
            <person name="Marri P.R."/>
            <person name="Yu Y."/>
            <person name="He R."/>
            <person name="Sisneros N."/>
            <person name="Goicoechea J.L."/>
            <person name="Lee S.J."/>
            <person name="Angelova A."/>
            <person name="Kudrna D."/>
            <person name="Luo M."/>
            <person name="Affourtit J."/>
            <person name="Desany B."/>
            <person name="Knight J."/>
            <person name="Niazi F."/>
            <person name="Egholm M."/>
            <person name="Wing R.A."/>
        </authorList>
    </citation>
    <scope>NUCLEOTIDE SEQUENCE [LARGE SCALE GENOMIC DNA]</scope>
    <source>
        <strain evidence="2">cv. IRGC 105608</strain>
    </source>
</reference>
<keyword evidence="1" id="KW-1133">Transmembrane helix</keyword>
<accession>A0A0D3H5S0</accession>
<reference evidence="2" key="2">
    <citation type="submission" date="2015-03" db="UniProtKB">
        <authorList>
            <consortium name="EnsemblPlants"/>
        </authorList>
    </citation>
    <scope>IDENTIFICATION</scope>
</reference>
<evidence type="ECO:0000313" key="2">
    <source>
        <dbReference type="EnsemblPlants" id="OBART09G06970.1"/>
    </source>
</evidence>
<dbReference type="AlphaFoldDB" id="A0A0D3H5S0"/>
<dbReference type="EnsemblPlants" id="OBART09G06970.1">
    <property type="protein sequence ID" value="OBART09G06970.1"/>
    <property type="gene ID" value="OBART09G06970"/>
</dbReference>
<feature type="transmembrane region" description="Helical" evidence="1">
    <location>
        <begin position="21"/>
        <end position="41"/>
    </location>
</feature>
<dbReference type="Gene3D" id="1.20.1250.20">
    <property type="entry name" value="MFS general substrate transporter like domains"/>
    <property type="match status" value="1"/>
</dbReference>
<dbReference type="PaxDb" id="65489-OBART09G06970.1"/>
<dbReference type="Gramene" id="OBART09G06970.1">
    <property type="protein sequence ID" value="OBART09G06970.1"/>
    <property type="gene ID" value="OBART09G06970"/>
</dbReference>
<feature type="transmembrane region" description="Helical" evidence="1">
    <location>
        <begin position="61"/>
        <end position="86"/>
    </location>
</feature>
<dbReference type="HOGENOM" id="CLU_2227260_0_0_1"/>
<keyword evidence="3" id="KW-1185">Reference proteome</keyword>
<evidence type="ECO:0000313" key="3">
    <source>
        <dbReference type="Proteomes" id="UP000026960"/>
    </source>
</evidence>
<protein>
    <submittedName>
        <fullName evidence="2">Uncharacterized protein</fullName>
    </submittedName>
</protein>
<keyword evidence="1" id="KW-0812">Transmembrane</keyword>
<name>A0A0D3H5S0_9ORYZ</name>
<dbReference type="Proteomes" id="UP000026960">
    <property type="component" value="Chromosome 9"/>
</dbReference>
<sequence length="106" mass="11383">MNTSSRRPLLHRPPDDVRNMCIALSLTSSVLCNYLSTLLSSSPPHPPGATASHGSLTTSTVASSTTSGCSVLVVLNAVNFVIYLWIANWYRCKRITTTETETQAAA</sequence>